<accession>A0A3P7MPJ4</accession>
<evidence type="ECO:0000313" key="2">
    <source>
        <dbReference type="EMBL" id="VDN31595.1"/>
    </source>
</evidence>
<feature type="compositionally biased region" description="Basic and acidic residues" evidence="1">
    <location>
        <begin position="61"/>
        <end position="71"/>
    </location>
</feature>
<dbReference type="Proteomes" id="UP000271098">
    <property type="component" value="Unassembled WGS sequence"/>
</dbReference>
<keyword evidence="3" id="KW-1185">Reference proteome</keyword>
<organism evidence="2 3">
    <name type="scientific">Gongylonema pulchrum</name>
    <dbReference type="NCBI Taxonomy" id="637853"/>
    <lineage>
        <taxon>Eukaryota</taxon>
        <taxon>Metazoa</taxon>
        <taxon>Ecdysozoa</taxon>
        <taxon>Nematoda</taxon>
        <taxon>Chromadorea</taxon>
        <taxon>Rhabditida</taxon>
        <taxon>Spirurina</taxon>
        <taxon>Spiruromorpha</taxon>
        <taxon>Spiruroidea</taxon>
        <taxon>Gongylonematidae</taxon>
        <taxon>Gongylonema</taxon>
    </lineage>
</organism>
<feature type="region of interest" description="Disordered" evidence="1">
    <location>
        <begin position="15"/>
        <end position="151"/>
    </location>
</feature>
<gene>
    <name evidence="2" type="ORF">GPUH_LOCUS18369</name>
</gene>
<name>A0A3P7MPJ4_9BILA</name>
<proteinExistence type="predicted"/>
<evidence type="ECO:0000313" key="3">
    <source>
        <dbReference type="Proteomes" id="UP000271098"/>
    </source>
</evidence>
<dbReference type="EMBL" id="UYRT01086641">
    <property type="protein sequence ID" value="VDN31595.1"/>
    <property type="molecule type" value="Genomic_DNA"/>
</dbReference>
<feature type="compositionally biased region" description="Basic and acidic residues" evidence="1">
    <location>
        <begin position="123"/>
        <end position="133"/>
    </location>
</feature>
<feature type="compositionally biased region" description="Basic and acidic residues" evidence="1">
    <location>
        <begin position="16"/>
        <end position="36"/>
    </location>
</feature>
<dbReference type="OrthoDB" id="106784at2759"/>
<protein>
    <submittedName>
        <fullName evidence="2">Uncharacterized protein</fullName>
    </submittedName>
</protein>
<reference evidence="2 3" key="1">
    <citation type="submission" date="2018-11" db="EMBL/GenBank/DDBJ databases">
        <authorList>
            <consortium name="Pathogen Informatics"/>
        </authorList>
    </citation>
    <scope>NUCLEOTIDE SEQUENCE [LARGE SCALE GENOMIC DNA]</scope>
</reference>
<evidence type="ECO:0000256" key="1">
    <source>
        <dbReference type="SAM" id="MobiDB-lite"/>
    </source>
</evidence>
<sequence>MSFVFYHFTANSLRDNGLRNKEEIIPSHSDSKKPRLTESSSGRKSREKADKESGAAAETSKTAEKQPKMETDQNQPYEKLTKKSTPAQLSAAATAAVVKNETDTSSTTSLARKKQQGIWDLESPDREGAPERTNRKKRISRENVFEGAAPQFNARQKITMILMPDKDRQAADRLKKSRG</sequence>
<dbReference type="AlphaFoldDB" id="A0A3P7MPJ4"/>